<dbReference type="GO" id="GO:0005634">
    <property type="term" value="C:nucleus"/>
    <property type="evidence" value="ECO:0007669"/>
    <property type="project" value="UniProtKB-SubCell"/>
</dbReference>
<dbReference type="Gene3D" id="2.130.10.10">
    <property type="entry name" value="YVTN repeat-like/Quinoprotein amine dehydrogenase"/>
    <property type="match status" value="2"/>
</dbReference>
<dbReference type="GO" id="GO:0080008">
    <property type="term" value="C:Cul4-RING E3 ubiquitin ligase complex"/>
    <property type="evidence" value="ECO:0007669"/>
    <property type="project" value="TreeGrafter"/>
</dbReference>
<dbReference type="STRING" id="33097.A0A150GPM1"/>
<dbReference type="InterPro" id="IPR033270">
    <property type="entry name" value="VPRBP/DCAF1"/>
</dbReference>
<protein>
    <recommendedName>
        <fullName evidence="6">LisH domain-containing protein</fullName>
    </recommendedName>
</protein>
<feature type="compositionally biased region" description="Acidic residues" evidence="3">
    <location>
        <begin position="736"/>
        <end position="761"/>
    </location>
</feature>
<evidence type="ECO:0000313" key="5">
    <source>
        <dbReference type="Proteomes" id="UP000075714"/>
    </source>
</evidence>
<evidence type="ECO:0000313" key="4">
    <source>
        <dbReference type="EMBL" id="KXZ51678.1"/>
    </source>
</evidence>
<evidence type="ECO:0000256" key="1">
    <source>
        <dbReference type="ARBA" id="ARBA00004123"/>
    </source>
</evidence>
<feature type="region of interest" description="Disordered" evidence="3">
    <location>
        <begin position="373"/>
        <end position="413"/>
    </location>
</feature>
<gene>
    <name evidence="4" type="ORF">GPECTOR_11g13</name>
</gene>
<feature type="compositionally biased region" description="Low complexity" evidence="3">
    <location>
        <begin position="216"/>
        <end position="234"/>
    </location>
</feature>
<dbReference type="SUPFAM" id="SSF50978">
    <property type="entry name" value="WD40 repeat-like"/>
    <property type="match status" value="1"/>
</dbReference>
<dbReference type="Proteomes" id="UP000075714">
    <property type="component" value="Unassembled WGS sequence"/>
</dbReference>
<evidence type="ECO:0000256" key="2">
    <source>
        <dbReference type="ARBA" id="ARBA00023242"/>
    </source>
</evidence>
<name>A0A150GPM1_GONPE</name>
<dbReference type="InterPro" id="IPR036322">
    <property type="entry name" value="WD40_repeat_dom_sf"/>
</dbReference>
<feature type="compositionally biased region" description="Gly residues" evidence="3">
    <location>
        <begin position="456"/>
        <end position="471"/>
    </location>
</feature>
<comment type="subcellular location">
    <subcellularLocation>
        <location evidence="1">Nucleus</location>
    </subcellularLocation>
</comment>
<evidence type="ECO:0000256" key="3">
    <source>
        <dbReference type="SAM" id="MobiDB-lite"/>
    </source>
</evidence>
<feature type="compositionally biased region" description="Acidic residues" evidence="3">
    <location>
        <begin position="776"/>
        <end position="820"/>
    </location>
</feature>
<feature type="compositionally biased region" description="Acidic residues" evidence="3">
    <location>
        <begin position="834"/>
        <end position="852"/>
    </location>
</feature>
<dbReference type="PANTHER" id="PTHR13129:SF4">
    <property type="entry name" value="DDB1- AND CUL4-ASSOCIATED FACTOR 1"/>
    <property type="match status" value="1"/>
</dbReference>
<dbReference type="PANTHER" id="PTHR13129">
    <property type="entry name" value="VPRBP PROTEIN-RELATED"/>
    <property type="match status" value="1"/>
</dbReference>
<sequence>MEAARTASGVPLLPRAAGPLVDTQAVRELLSTISGGGFSAQLSAAAGLAALLEAEEGRFRDVVGDPWAGPAGQRQAHSIGKLLACVKDRESVYDTVCESWVLSRSAPLEQQVAGLRLVLACLSCWAFQYPLTEDRCMELLHEWAGEAGDETPTPSDPPPADEQALLREARSVYATGLLSIAMTNEDLAGQASSSALVPRVAKYLRQALLDKPPAAAAATAGGSGAAEGPAGAAVPPAPPSHALDAPNCVTKRMTRREAVGGHGGRGGARADRQLIYSRFRPLRTFRDDGSLTLCAAFMQASGLGGGVRGWRRLLAGTHEGELKLYDPLDGPMGHVDVVDAHAGPVTQLRVHDRGGNALLLSCSRTDVKLWAAPSGGAGGSGGTVGPAVPGGGGADEGPLPRAPKATWDGVTRPRFNTEGTQVVAVSSTAPRQALIFDVRTAAKVAVLDPPPPLSAAGGGGGPSPGGVGGGRTPLLPGLGRAGGAIGLAGILGGGGGGESRRAGRGGGGPTAAACYSPTGNMLLWGNCLYDLRSGTAVHQFDQFTDSGSGAFHPAGLESRRQLDEPLQGLFHPRRARHPLHAAFRTLDAATYADIATVAVERVVLDLAVEPTDSLVAVVAVDLADEELSSAARVYEVGRRRPADDESDADEDDEEDSDDSDGGSEDEDEDEDEDMDFGGLDAPRRRGGGGGGRRATARRLIADIFGEADVDDVVGGGGAAAAGGAGGAGAAASSDGGEGDDEEGEDGIDNDDDDGGTDDEEMGMAMLEDAYAALEDAYGDFEEFDDDDDDDDEDEDEEEEDEDEDMEDGDEEGGAGGEEAELQAFLRGQMGAGVEDGESEEEEDEEDDSDDDQ</sequence>
<keyword evidence="5" id="KW-1185">Reference proteome</keyword>
<feature type="region of interest" description="Disordered" evidence="3">
    <location>
        <begin position="709"/>
        <end position="852"/>
    </location>
</feature>
<keyword evidence="2" id="KW-0539">Nucleus</keyword>
<proteinExistence type="predicted"/>
<comment type="caution">
    <text evidence="4">The sequence shown here is derived from an EMBL/GenBank/DDBJ whole genome shotgun (WGS) entry which is preliminary data.</text>
</comment>
<feature type="compositionally biased region" description="Acidic residues" evidence="3">
    <location>
        <begin position="644"/>
        <end position="675"/>
    </location>
</feature>
<reference evidence="5" key="1">
    <citation type="journal article" date="2016" name="Nat. Commun.">
        <title>The Gonium pectorale genome demonstrates co-option of cell cycle regulation during the evolution of multicellularity.</title>
        <authorList>
            <person name="Hanschen E.R."/>
            <person name="Marriage T.N."/>
            <person name="Ferris P.J."/>
            <person name="Hamaji T."/>
            <person name="Toyoda A."/>
            <person name="Fujiyama A."/>
            <person name="Neme R."/>
            <person name="Noguchi H."/>
            <person name="Minakuchi Y."/>
            <person name="Suzuki M."/>
            <person name="Kawai-Toyooka H."/>
            <person name="Smith D.R."/>
            <person name="Sparks H."/>
            <person name="Anderson J."/>
            <person name="Bakaric R."/>
            <person name="Luria V."/>
            <person name="Karger A."/>
            <person name="Kirschner M.W."/>
            <person name="Durand P.M."/>
            <person name="Michod R.E."/>
            <person name="Nozaki H."/>
            <person name="Olson B.J."/>
        </authorList>
    </citation>
    <scope>NUCLEOTIDE SEQUENCE [LARGE SCALE GENOMIC DNA]</scope>
    <source>
        <strain evidence="5">NIES-2863</strain>
    </source>
</reference>
<feature type="region of interest" description="Disordered" evidence="3">
    <location>
        <begin position="216"/>
        <end position="245"/>
    </location>
</feature>
<dbReference type="AlphaFoldDB" id="A0A150GPM1"/>
<feature type="compositionally biased region" description="Gly residues" evidence="3">
    <location>
        <begin position="375"/>
        <end position="395"/>
    </location>
</feature>
<dbReference type="EMBL" id="LSYV01000012">
    <property type="protein sequence ID" value="KXZ51678.1"/>
    <property type="molecule type" value="Genomic_DNA"/>
</dbReference>
<dbReference type="OrthoDB" id="27563at2759"/>
<evidence type="ECO:0008006" key="6">
    <source>
        <dbReference type="Google" id="ProtNLM"/>
    </source>
</evidence>
<dbReference type="InterPro" id="IPR015943">
    <property type="entry name" value="WD40/YVTN_repeat-like_dom_sf"/>
</dbReference>
<feature type="region of interest" description="Disordered" evidence="3">
    <location>
        <begin position="634"/>
        <end position="693"/>
    </location>
</feature>
<feature type="compositionally biased region" description="Gly residues" evidence="3">
    <location>
        <begin position="713"/>
        <end position="728"/>
    </location>
</feature>
<organism evidence="4 5">
    <name type="scientific">Gonium pectorale</name>
    <name type="common">Green alga</name>
    <dbReference type="NCBI Taxonomy" id="33097"/>
    <lineage>
        <taxon>Eukaryota</taxon>
        <taxon>Viridiplantae</taxon>
        <taxon>Chlorophyta</taxon>
        <taxon>core chlorophytes</taxon>
        <taxon>Chlorophyceae</taxon>
        <taxon>CS clade</taxon>
        <taxon>Chlamydomonadales</taxon>
        <taxon>Volvocaceae</taxon>
        <taxon>Gonium</taxon>
    </lineage>
</organism>
<dbReference type="GO" id="GO:0016567">
    <property type="term" value="P:protein ubiquitination"/>
    <property type="evidence" value="ECO:0007669"/>
    <property type="project" value="InterPro"/>
</dbReference>
<accession>A0A150GPM1</accession>
<feature type="region of interest" description="Disordered" evidence="3">
    <location>
        <begin position="453"/>
        <end position="475"/>
    </location>
</feature>